<reference evidence="1" key="1">
    <citation type="submission" date="2011-09" db="EMBL/GenBank/DDBJ databases">
        <title>The permanent draft genome of Mucilaginibacter paludis DSM 18603.</title>
        <authorList>
            <consortium name="US DOE Joint Genome Institute (JGI-PGF)"/>
            <person name="Lucas S."/>
            <person name="Han J."/>
            <person name="Lapidus A."/>
            <person name="Bruce D."/>
            <person name="Goodwin L."/>
            <person name="Pitluck S."/>
            <person name="Peters L."/>
            <person name="Kyrpides N."/>
            <person name="Mavromatis K."/>
            <person name="Ivanova N."/>
            <person name="Mikhailova N."/>
            <person name="Held B."/>
            <person name="Detter J.C."/>
            <person name="Tapia R."/>
            <person name="Han C."/>
            <person name="Land M."/>
            <person name="Hauser L."/>
            <person name="Markowitz V."/>
            <person name="Cheng J.-F."/>
            <person name="Hugenholtz P."/>
            <person name="Woyke T."/>
            <person name="Wu D."/>
            <person name="Tindall B."/>
            <person name="Brambilla E."/>
            <person name="Klenk H.-P."/>
            <person name="Eisen J.A."/>
        </authorList>
    </citation>
    <scope>NUCLEOTIDE SEQUENCE [LARGE SCALE GENOMIC DNA]</scope>
    <source>
        <strain evidence="1">DSM 18603</strain>
    </source>
</reference>
<organism evidence="1 2">
    <name type="scientific">Mucilaginibacter paludis DSM 18603</name>
    <dbReference type="NCBI Taxonomy" id="714943"/>
    <lineage>
        <taxon>Bacteria</taxon>
        <taxon>Pseudomonadati</taxon>
        <taxon>Bacteroidota</taxon>
        <taxon>Sphingobacteriia</taxon>
        <taxon>Sphingobacteriales</taxon>
        <taxon>Sphingobacteriaceae</taxon>
        <taxon>Mucilaginibacter</taxon>
    </lineage>
</organism>
<gene>
    <name evidence="1" type="ORF">Mucpa_1490</name>
</gene>
<evidence type="ECO:0000313" key="2">
    <source>
        <dbReference type="Proteomes" id="UP000002774"/>
    </source>
</evidence>
<dbReference type="EMBL" id="CM001403">
    <property type="protein sequence ID" value="EHQ25648.1"/>
    <property type="molecule type" value="Genomic_DNA"/>
</dbReference>
<dbReference type="HOGENOM" id="CLU_3027372_0_0_10"/>
<dbReference type="Proteomes" id="UP000002774">
    <property type="component" value="Chromosome"/>
</dbReference>
<accession>H1Y1U5</accession>
<protein>
    <submittedName>
        <fullName evidence="1">Uncharacterized protein</fullName>
    </submittedName>
</protein>
<sequence length="55" mass="5928">MKTHLCYNSFLLNLGNAKKVHLILLAQKGKAADKGAPTEPNFLSQVGVPTDFSSL</sequence>
<dbReference type="AlphaFoldDB" id="H1Y1U5"/>
<name>H1Y1U5_9SPHI</name>
<dbReference type="STRING" id="714943.Mucpa_1490"/>
<keyword evidence="2" id="KW-1185">Reference proteome</keyword>
<proteinExistence type="predicted"/>
<evidence type="ECO:0000313" key="1">
    <source>
        <dbReference type="EMBL" id="EHQ25648.1"/>
    </source>
</evidence>